<evidence type="ECO:0000313" key="2">
    <source>
        <dbReference type="EMBL" id="MBW8268670.1"/>
    </source>
</evidence>
<keyword evidence="1" id="KW-0378">Hydrolase</keyword>
<dbReference type="PIRSF" id="PIRSF005962">
    <property type="entry name" value="Pept_M20D_amidohydro"/>
    <property type="match status" value="1"/>
</dbReference>
<protein>
    <submittedName>
        <fullName evidence="2">Amidohydrolase</fullName>
    </submittedName>
</protein>
<dbReference type="SUPFAM" id="SSF53187">
    <property type="entry name" value="Zn-dependent exopeptidases"/>
    <property type="match status" value="1"/>
</dbReference>
<reference evidence="2 3" key="1">
    <citation type="submission" date="2021-08" db="EMBL/GenBank/DDBJ databases">
        <title>Caldovatus sediminis gen. nov., sp. nov., a moderately thermophilic bacterium isolated from a hot spring.</title>
        <authorList>
            <person name="Hu C.-J."/>
            <person name="Li W.-J."/>
            <person name="Xian W.-D."/>
        </authorList>
    </citation>
    <scope>NUCLEOTIDE SEQUENCE [LARGE SCALE GENOMIC DNA]</scope>
    <source>
        <strain evidence="2 3">SYSU G05006</strain>
    </source>
</reference>
<dbReference type="Gene3D" id="3.30.70.360">
    <property type="match status" value="1"/>
</dbReference>
<gene>
    <name evidence="2" type="ORF">K1J50_04145</name>
</gene>
<dbReference type="PANTHER" id="PTHR11014">
    <property type="entry name" value="PEPTIDASE M20 FAMILY MEMBER"/>
    <property type="match status" value="1"/>
</dbReference>
<dbReference type="InterPro" id="IPR002933">
    <property type="entry name" value="Peptidase_M20"/>
</dbReference>
<accession>A0ABS7EZ56</accession>
<proteinExistence type="predicted"/>
<comment type="caution">
    <text evidence="2">The sequence shown here is derived from an EMBL/GenBank/DDBJ whole genome shotgun (WGS) entry which is preliminary data.</text>
</comment>
<organism evidence="2 3">
    <name type="scientific">Caldovatus aquaticus</name>
    <dbReference type="NCBI Taxonomy" id="2865671"/>
    <lineage>
        <taxon>Bacteria</taxon>
        <taxon>Pseudomonadati</taxon>
        <taxon>Pseudomonadota</taxon>
        <taxon>Alphaproteobacteria</taxon>
        <taxon>Acetobacterales</taxon>
        <taxon>Roseomonadaceae</taxon>
        <taxon>Caldovatus</taxon>
    </lineage>
</organism>
<evidence type="ECO:0000256" key="1">
    <source>
        <dbReference type="ARBA" id="ARBA00022801"/>
    </source>
</evidence>
<name>A0ABS7EZ56_9PROT</name>
<evidence type="ECO:0000313" key="3">
    <source>
        <dbReference type="Proteomes" id="UP001519924"/>
    </source>
</evidence>
<dbReference type="RefSeq" id="WP_220116169.1">
    <property type="nucleotide sequence ID" value="NZ_JAHZUY010000005.1"/>
</dbReference>
<dbReference type="InterPro" id="IPR036264">
    <property type="entry name" value="Bact_exopeptidase_dim_dom"/>
</dbReference>
<dbReference type="Gene3D" id="3.40.630.10">
    <property type="entry name" value="Zn peptidases"/>
    <property type="match status" value="1"/>
</dbReference>
<dbReference type="NCBIfam" id="TIGR01891">
    <property type="entry name" value="amidohydrolases"/>
    <property type="match status" value="1"/>
</dbReference>
<dbReference type="SUPFAM" id="SSF55031">
    <property type="entry name" value="Bacterial exopeptidase dimerisation domain"/>
    <property type="match status" value="1"/>
</dbReference>
<dbReference type="Pfam" id="PF01546">
    <property type="entry name" value="Peptidase_M20"/>
    <property type="match status" value="1"/>
</dbReference>
<dbReference type="PANTHER" id="PTHR11014:SF63">
    <property type="entry name" value="METALLOPEPTIDASE, PUTATIVE (AFU_ORTHOLOGUE AFUA_6G09600)-RELATED"/>
    <property type="match status" value="1"/>
</dbReference>
<dbReference type="Proteomes" id="UP001519924">
    <property type="component" value="Unassembled WGS sequence"/>
</dbReference>
<sequence length="404" mass="42528">MDGITARSRIERHLPELVALRRDIHAHPELGMEETRTAALVAERLRRWGIETVEGVGGTGVVGTLRGRRPGRGAIALRADMDALALTERTGLPYASTRPGRMHACGHDGHTAMLLGAARVLAEDPDFAGTVHFVFQPAEEGRGGAQAMLKDGLFERFPCDAVYGMHNLPGLPVGWFATRAGPMMAASGRWTVTFRGTGGHGGNSPHRATDLALAQAFFVQGLQGIVSRNVPALESVVISVGHIAGGSPEALNVMPAELALGGTMRAFSAPMQALLERRIRELAELSAATQGARAETALWWSTAPLVNHGPQTEAALAAARRVAGADRVDAEVPPVTGGEDFAYMLQAKPGAFVFLGNGTAAERGGACHDLHSPLYDFNDAALPHGVAYWVALVRQELGGASSGA</sequence>
<keyword evidence="3" id="KW-1185">Reference proteome</keyword>
<dbReference type="InterPro" id="IPR017439">
    <property type="entry name" value="Amidohydrolase"/>
</dbReference>
<dbReference type="EMBL" id="JAHZUY010000005">
    <property type="protein sequence ID" value="MBW8268670.1"/>
    <property type="molecule type" value="Genomic_DNA"/>
</dbReference>